<dbReference type="eggNOG" id="ENOG5031KQA">
    <property type="taxonomic scope" value="Bacteria"/>
</dbReference>
<dbReference type="EMBL" id="JRHH01000003">
    <property type="protein sequence ID" value="KGD68357.1"/>
    <property type="molecule type" value="Genomic_DNA"/>
</dbReference>
<dbReference type="OrthoDB" id="1202013at2"/>
<dbReference type="GO" id="GO:0016853">
    <property type="term" value="F:isomerase activity"/>
    <property type="evidence" value="ECO:0007669"/>
    <property type="project" value="UniProtKB-KW"/>
</dbReference>
<dbReference type="STRING" id="1453498.LG45_08705"/>
<protein>
    <submittedName>
        <fullName evidence="1">DNA topoisomerase IV subunit A</fullName>
    </submittedName>
</protein>
<accession>A0A095SUR9</accession>
<gene>
    <name evidence="1" type="ORF">LG45_08705</name>
</gene>
<organism evidence="1 2">
    <name type="scientific">Flavobacterium aquatile LMG 4008 = ATCC 11947</name>
    <dbReference type="NCBI Taxonomy" id="1453498"/>
    <lineage>
        <taxon>Bacteria</taxon>
        <taxon>Pseudomonadati</taxon>
        <taxon>Bacteroidota</taxon>
        <taxon>Flavobacteriia</taxon>
        <taxon>Flavobacteriales</taxon>
        <taxon>Flavobacteriaceae</taxon>
        <taxon>Flavobacterium</taxon>
    </lineage>
</organism>
<dbReference type="PROSITE" id="PS51257">
    <property type="entry name" value="PROKAR_LIPOPROTEIN"/>
    <property type="match status" value="1"/>
</dbReference>
<dbReference type="Proteomes" id="UP000029554">
    <property type="component" value="Unassembled WGS sequence"/>
</dbReference>
<keyword evidence="1" id="KW-0413">Isomerase</keyword>
<comment type="caution">
    <text evidence="1">The sequence shown here is derived from an EMBL/GenBank/DDBJ whole genome shotgun (WGS) entry which is preliminary data.</text>
</comment>
<reference evidence="1 2" key="1">
    <citation type="submission" date="2014-09" db="EMBL/GenBank/DDBJ databases">
        <title>Whole Genome Shotgun of Flavobacterium aquatile LMG 4008.</title>
        <authorList>
            <person name="Gale A.N."/>
            <person name="Pipes S.E."/>
            <person name="Newman J.D."/>
        </authorList>
    </citation>
    <scope>NUCLEOTIDE SEQUENCE [LARGE SCALE GENOMIC DNA]</scope>
    <source>
        <strain evidence="1 2">LMG 4008</strain>
    </source>
</reference>
<keyword evidence="2" id="KW-1185">Reference proteome</keyword>
<proteinExistence type="predicted"/>
<name>A0A095SUR9_9FLAO</name>
<dbReference type="AlphaFoldDB" id="A0A095SUR9"/>
<evidence type="ECO:0000313" key="1">
    <source>
        <dbReference type="EMBL" id="KGD68357.1"/>
    </source>
</evidence>
<sequence length="128" mass="14969">MKFKIQFTLYNILILTVLTSCYQQERKCTDFKTGKFEFTQEIDGKKQTSTFERNDSLQIETYNGKTDTASVRWLSDCEFILQKTHPKNMQEKKAITMKILSTKDKTYTFEYSFVGDAKTQKGTVTKIN</sequence>
<dbReference type="RefSeq" id="WP_035126113.1">
    <property type="nucleotide sequence ID" value="NZ_JRHH01000003.1"/>
</dbReference>
<evidence type="ECO:0000313" key="2">
    <source>
        <dbReference type="Proteomes" id="UP000029554"/>
    </source>
</evidence>